<feature type="chain" id="PRO_5030770290" description="DUF4157 domain-containing protein" evidence="1">
    <location>
        <begin position="32"/>
        <end position="198"/>
    </location>
</feature>
<accession>A0A7X5V3W5</accession>
<reference evidence="2 3" key="1">
    <citation type="submission" date="2020-03" db="EMBL/GenBank/DDBJ databases">
        <title>Genomic Encyclopedia of Type Strains, Phase IV (KMG-IV): sequencing the most valuable type-strain genomes for metagenomic binning, comparative biology and taxonomic classification.</title>
        <authorList>
            <person name="Goeker M."/>
        </authorList>
    </citation>
    <scope>NUCLEOTIDE SEQUENCE [LARGE SCALE GENOMIC DNA]</scope>
    <source>
        <strain evidence="2 3">DSM 4733</strain>
    </source>
</reference>
<organism evidence="2 3">
    <name type="scientific">Sphingomonas leidyi</name>
    <dbReference type="NCBI Taxonomy" id="68569"/>
    <lineage>
        <taxon>Bacteria</taxon>
        <taxon>Pseudomonadati</taxon>
        <taxon>Pseudomonadota</taxon>
        <taxon>Alphaproteobacteria</taxon>
        <taxon>Sphingomonadales</taxon>
        <taxon>Sphingomonadaceae</taxon>
        <taxon>Sphingomonas</taxon>
    </lineage>
</organism>
<comment type="caution">
    <text evidence="2">The sequence shown here is derived from an EMBL/GenBank/DDBJ whole genome shotgun (WGS) entry which is preliminary data.</text>
</comment>
<dbReference type="Proteomes" id="UP000564677">
    <property type="component" value="Unassembled WGS sequence"/>
</dbReference>
<feature type="signal peptide" evidence="1">
    <location>
        <begin position="1"/>
        <end position="31"/>
    </location>
</feature>
<proteinExistence type="predicted"/>
<evidence type="ECO:0000256" key="1">
    <source>
        <dbReference type="SAM" id="SignalP"/>
    </source>
</evidence>
<dbReference type="EMBL" id="JAASQV010000007">
    <property type="protein sequence ID" value="NIJ67458.1"/>
    <property type="molecule type" value="Genomic_DNA"/>
</dbReference>
<name>A0A7X5V3W5_9SPHN</name>
<evidence type="ECO:0000313" key="2">
    <source>
        <dbReference type="EMBL" id="NIJ67458.1"/>
    </source>
</evidence>
<keyword evidence="1" id="KW-0732">Signal</keyword>
<dbReference type="RefSeq" id="WP_167301557.1">
    <property type="nucleotide sequence ID" value="NZ_CP170557.1"/>
</dbReference>
<evidence type="ECO:0008006" key="4">
    <source>
        <dbReference type="Google" id="ProtNLM"/>
    </source>
</evidence>
<dbReference type="AlphaFoldDB" id="A0A7X5V3W5"/>
<sequence>MSRGDAGLSNLSRRALLAGAALLALPARAWAAEDFAIDWQGGEQTPAIAASLAAQIALVKALRVSDAARDFFAAQVITVDLQPGTRTRAGPRGVFFARETQPAANPVLLHELIHRWQLLRMPGGRENPDVLRFYGEARAGGRWPAQSYMLTNPFEFFAMTASVVLHGTAARPPFRRENVKAKAPELYAFIVKEFGLRE</sequence>
<evidence type="ECO:0000313" key="3">
    <source>
        <dbReference type="Proteomes" id="UP000564677"/>
    </source>
</evidence>
<protein>
    <recommendedName>
        <fullName evidence="4">DUF4157 domain-containing protein</fullName>
    </recommendedName>
</protein>
<gene>
    <name evidence="2" type="ORF">FHR20_004442</name>
</gene>
<keyword evidence="3" id="KW-1185">Reference proteome</keyword>